<feature type="compositionally biased region" description="Low complexity" evidence="1">
    <location>
        <begin position="294"/>
        <end position="303"/>
    </location>
</feature>
<evidence type="ECO:0000256" key="2">
    <source>
        <dbReference type="SAM" id="Phobius"/>
    </source>
</evidence>
<feature type="region of interest" description="Disordered" evidence="1">
    <location>
        <begin position="1"/>
        <end position="341"/>
    </location>
</feature>
<comment type="caution">
    <text evidence="3">The sequence shown here is derived from an EMBL/GenBank/DDBJ whole genome shotgun (WGS) entry which is preliminary data.</text>
</comment>
<gene>
    <name evidence="3" type="ORF">GCM10009550_51600</name>
</gene>
<evidence type="ECO:0000313" key="4">
    <source>
        <dbReference type="Proteomes" id="UP001500665"/>
    </source>
</evidence>
<keyword evidence="4" id="KW-1185">Reference proteome</keyword>
<sequence>MGYPGDNDQPPWDSTPPETDPWSRHPLSAPVPQQPSDDHETPSWHGGEPASAGWGAEQQPPAPEQASSWLESAAAPPQPPAAPEWAESQPSWGDDPLSAPASFSKPGTDFGKPGTDANATFTDSSGGWPEAGQAGWPESPSGPQATPWDDPAPQAYEQPPTGTHALPVYDPQPSYDPQSYDAPPAYDGHEPQDFAQSGGFETPTGALSAQPYEAPGGTQAFPPYEPPAFEPSPFEAPEGALASQPFTGAQSLSPQPAAWPDQQGYEQPYDQGFEQPYDPHPRDGHSGAQPMPPAGLAAHPPHGGYTGPQPAVPWQPQGDDGFGPGEQWNGDGVPAGDEGRGKGGRKPLIIGGALVAVAAVGAAVFVLFPGDDDKKETAAKSSSQVSTGPSAGTDGGPTASAQPSTPPPGASGGLLQNRKTDPRPLSLGEVFRKKKFTEKGITYVMSVRKKAVCKDSVHGKALQAALAKGKCTQFLRATFATAGGKMIGTVGVANLASASAATKAAKAATAKDAYVIAVPGKGVTSKIGQGDALGAAWSRGHYLIMTWVQLPDGKAIPAKHKKAAQTFAQSTVNGSNLGPALHIRDETGKPGL</sequence>
<feature type="compositionally biased region" description="Polar residues" evidence="1">
    <location>
        <begin position="379"/>
        <end position="390"/>
    </location>
</feature>
<reference evidence="4" key="1">
    <citation type="journal article" date="2019" name="Int. J. Syst. Evol. Microbiol.">
        <title>The Global Catalogue of Microorganisms (GCM) 10K type strain sequencing project: providing services to taxonomists for standard genome sequencing and annotation.</title>
        <authorList>
            <consortium name="The Broad Institute Genomics Platform"/>
            <consortium name="The Broad Institute Genome Sequencing Center for Infectious Disease"/>
            <person name="Wu L."/>
            <person name="Ma J."/>
        </authorList>
    </citation>
    <scope>NUCLEOTIDE SEQUENCE [LARGE SCALE GENOMIC DNA]</scope>
    <source>
        <strain evidence="4">JCM 10696</strain>
    </source>
</reference>
<organism evidence="3 4">
    <name type="scientific">Actinocorallia libanotica</name>
    <dbReference type="NCBI Taxonomy" id="46162"/>
    <lineage>
        <taxon>Bacteria</taxon>
        <taxon>Bacillati</taxon>
        <taxon>Actinomycetota</taxon>
        <taxon>Actinomycetes</taxon>
        <taxon>Streptosporangiales</taxon>
        <taxon>Thermomonosporaceae</taxon>
        <taxon>Actinocorallia</taxon>
    </lineage>
</organism>
<proteinExistence type="predicted"/>
<name>A0ABP4C8L8_9ACTN</name>
<accession>A0ABP4C8L8</accession>
<keyword evidence="2" id="KW-0812">Transmembrane</keyword>
<evidence type="ECO:0000313" key="3">
    <source>
        <dbReference type="EMBL" id="GAA0960435.1"/>
    </source>
</evidence>
<dbReference type="RefSeq" id="WP_344243535.1">
    <property type="nucleotide sequence ID" value="NZ_BAAAHH010000024.1"/>
</dbReference>
<feature type="compositionally biased region" description="Polar residues" evidence="1">
    <location>
        <begin position="244"/>
        <end position="254"/>
    </location>
</feature>
<keyword evidence="2" id="KW-1133">Transmembrane helix</keyword>
<keyword evidence="2" id="KW-0472">Membrane</keyword>
<dbReference type="Proteomes" id="UP001500665">
    <property type="component" value="Unassembled WGS sequence"/>
</dbReference>
<feature type="region of interest" description="Disordered" evidence="1">
    <location>
        <begin position="374"/>
        <end position="427"/>
    </location>
</feature>
<feature type="transmembrane region" description="Helical" evidence="2">
    <location>
        <begin position="348"/>
        <end position="368"/>
    </location>
</feature>
<protein>
    <submittedName>
        <fullName evidence="3">Uncharacterized protein</fullName>
    </submittedName>
</protein>
<evidence type="ECO:0000256" key="1">
    <source>
        <dbReference type="SAM" id="MobiDB-lite"/>
    </source>
</evidence>
<dbReference type="EMBL" id="BAAAHH010000024">
    <property type="protein sequence ID" value="GAA0960435.1"/>
    <property type="molecule type" value="Genomic_DNA"/>
</dbReference>